<dbReference type="Proteomes" id="UP000002985">
    <property type="component" value="Unassembled WGS sequence"/>
</dbReference>
<evidence type="ECO:0000313" key="2">
    <source>
        <dbReference type="Proteomes" id="UP000002985"/>
    </source>
</evidence>
<gene>
    <name evidence="1" type="ORF">KSU1_B0115</name>
</gene>
<organism evidence="1 2">
    <name type="scientific">Candidatus Jettenia caeni</name>
    <dbReference type="NCBI Taxonomy" id="247490"/>
    <lineage>
        <taxon>Bacteria</taxon>
        <taxon>Pseudomonadati</taxon>
        <taxon>Planctomycetota</taxon>
        <taxon>Candidatus Brocadiia</taxon>
        <taxon>Candidatus Brocadiales</taxon>
        <taxon>Candidatus Brocadiaceae</taxon>
        <taxon>Candidatus Jettenia</taxon>
    </lineage>
</organism>
<proteinExistence type="predicted"/>
<reference evidence="1 2" key="1">
    <citation type="journal article" date="2012" name="FEBS Lett.">
        <title>Anammox organism KSU-1 expresses a NirK-type copper-containing nitrite reductase instead of a NirS-type with cytochrome cd1.</title>
        <authorList>
            <person name="Hira D."/>
            <person name="Toh H."/>
            <person name="Migita C.T."/>
            <person name="Okubo H."/>
            <person name="Nishiyama T."/>
            <person name="Hattori M."/>
            <person name="Furukawa K."/>
            <person name="Fujii T."/>
        </authorList>
    </citation>
    <scope>NUCLEOTIDE SEQUENCE [LARGE SCALE GENOMIC DNA]</scope>
</reference>
<dbReference type="EMBL" id="BAFH01000002">
    <property type="protein sequence ID" value="GAB60972.1"/>
    <property type="molecule type" value="Genomic_DNA"/>
</dbReference>
<accession>I3IGX7</accession>
<comment type="caution">
    <text evidence="1">The sequence shown here is derived from an EMBL/GenBank/DDBJ whole genome shotgun (WGS) entry which is preliminary data.</text>
</comment>
<evidence type="ECO:0000313" key="1">
    <source>
        <dbReference type="EMBL" id="GAB60972.1"/>
    </source>
</evidence>
<protein>
    <submittedName>
        <fullName evidence="1">Uncharacterized protein</fullName>
    </submittedName>
</protein>
<dbReference type="AlphaFoldDB" id="I3IGX7"/>
<name>I3IGX7_9BACT</name>
<keyword evidence="2" id="KW-1185">Reference proteome</keyword>
<sequence>MLISEDNRLWILLKYIISFKGIKHITISGVTSRIGTIKAAIYMHEDLWQIYKQGIIAYHDSANEIIHERL</sequence>